<feature type="chain" id="PRO_5021861966" evidence="1">
    <location>
        <begin position="37"/>
        <end position="165"/>
    </location>
</feature>
<dbReference type="InterPro" id="IPR016071">
    <property type="entry name" value="Staphylococal_nuclease_OB-fold"/>
</dbReference>
<evidence type="ECO:0000259" key="2">
    <source>
        <dbReference type="PROSITE" id="PS50830"/>
    </source>
</evidence>
<keyword evidence="3" id="KW-0540">Nuclease</keyword>
<dbReference type="Gene3D" id="2.40.50.90">
    <property type="match status" value="1"/>
</dbReference>
<dbReference type="InterPro" id="IPR010916">
    <property type="entry name" value="TonB_box_CS"/>
</dbReference>
<dbReference type="EMBL" id="VITF01000007">
    <property type="protein sequence ID" value="TWA67068.1"/>
    <property type="molecule type" value="Genomic_DNA"/>
</dbReference>
<evidence type="ECO:0000313" key="4">
    <source>
        <dbReference type="Proteomes" id="UP000316083"/>
    </source>
</evidence>
<keyword evidence="3" id="KW-0378">Hydrolase</keyword>
<dbReference type="AlphaFoldDB" id="A0A560B354"/>
<evidence type="ECO:0000313" key="3">
    <source>
        <dbReference type="EMBL" id="TWA67068.1"/>
    </source>
</evidence>
<dbReference type="SUPFAM" id="SSF50199">
    <property type="entry name" value="Staphylococcal nuclease"/>
    <property type="match status" value="1"/>
</dbReference>
<dbReference type="Proteomes" id="UP000316083">
    <property type="component" value="Unassembled WGS sequence"/>
</dbReference>
<dbReference type="Pfam" id="PF00565">
    <property type="entry name" value="SNase"/>
    <property type="match status" value="1"/>
</dbReference>
<dbReference type="GO" id="GO:0004519">
    <property type="term" value="F:endonuclease activity"/>
    <property type="evidence" value="ECO:0007669"/>
    <property type="project" value="UniProtKB-KW"/>
</dbReference>
<feature type="domain" description="TNase-like" evidence="2">
    <location>
        <begin position="43"/>
        <end position="150"/>
    </location>
</feature>
<dbReference type="InterPro" id="IPR035437">
    <property type="entry name" value="SNase_OB-fold_sf"/>
</dbReference>
<comment type="caution">
    <text evidence="3">The sequence shown here is derived from an EMBL/GenBank/DDBJ whole genome shotgun (WGS) entry which is preliminary data.</text>
</comment>
<protein>
    <submittedName>
        <fullName evidence="3">Endonuclease YncB(Thermonuclease family)</fullName>
    </submittedName>
</protein>
<dbReference type="SMART" id="SM00318">
    <property type="entry name" value="SNc"/>
    <property type="match status" value="1"/>
</dbReference>
<dbReference type="PROSITE" id="PS50830">
    <property type="entry name" value="TNASE_3"/>
    <property type="match status" value="1"/>
</dbReference>
<sequence>MRSFRPARPGRPRSAGMWAGVWVTLLCTALSGTTHAAPPALPGPIPAEVLEVLDGDTLLVRATIWLGQVVETHVRVDGLDAPEMRARCPHERELAESARDHARRLIGAAPVRLLDVQPDKYGGRVRARVLTGGGDDLSAALIAAGLARPYHGERRQPWCDGTGMG</sequence>
<dbReference type="RefSeq" id="WP_145677157.1">
    <property type="nucleotide sequence ID" value="NZ_VITF01000007.1"/>
</dbReference>
<dbReference type="PROSITE" id="PS00430">
    <property type="entry name" value="TONB_DEPENDENT_REC_1"/>
    <property type="match status" value="1"/>
</dbReference>
<gene>
    <name evidence="3" type="ORF">FBZ82_10739</name>
</gene>
<reference evidence="3 4" key="1">
    <citation type="submission" date="2019-06" db="EMBL/GenBank/DDBJ databases">
        <title>Genomic Encyclopedia of Type Strains, Phase IV (KMG-V): Genome sequencing to study the core and pangenomes of soil and plant-associated prokaryotes.</title>
        <authorList>
            <person name="Whitman W."/>
        </authorList>
    </citation>
    <scope>NUCLEOTIDE SEQUENCE [LARGE SCALE GENOMIC DNA]</scope>
    <source>
        <strain evidence="3 4">BR 11796</strain>
    </source>
</reference>
<organism evidence="3 4">
    <name type="scientific">Azospirillum brasilense</name>
    <dbReference type="NCBI Taxonomy" id="192"/>
    <lineage>
        <taxon>Bacteria</taxon>
        <taxon>Pseudomonadati</taxon>
        <taxon>Pseudomonadota</taxon>
        <taxon>Alphaproteobacteria</taxon>
        <taxon>Rhodospirillales</taxon>
        <taxon>Azospirillaceae</taxon>
        <taxon>Azospirillum</taxon>
    </lineage>
</organism>
<keyword evidence="1" id="KW-0732">Signal</keyword>
<evidence type="ECO:0000256" key="1">
    <source>
        <dbReference type="SAM" id="SignalP"/>
    </source>
</evidence>
<accession>A0A560B354</accession>
<name>A0A560B354_AZOBR</name>
<proteinExistence type="predicted"/>
<keyword evidence="3" id="KW-0255">Endonuclease</keyword>
<feature type="signal peptide" evidence="1">
    <location>
        <begin position="1"/>
        <end position="36"/>
    </location>
</feature>